<gene>
    <name evidence="2" type="ORF">GIB67_010695</name>
</gene>
<organism evidence="2 3">
    <name type="scientific">Kingdonia uniflora</name>
    <dbReference type="NCBI Taxonomy" id="39325"/>
    <lineage>
        <taxon>Eukaryota</taxon>
        <taxon>Viridiplantae</taxon>
        <taxon>Streptophyta</taxon>
        <taxon>Embryophyta</taxon>
        <taxon>Tracheophyta</taxon>
        <taxon>Spermatophyta</taxon>
        <taxon>Magnoliopsida</taxon>
        <taxon>Ranunculales</taxon>
        <taxon>Circaeasteraceae</taxon>
        <taxon>Kingdonia</taxon>
    </lineage>
</organism>
<evidence type="ECO:0000313" key="2">
    <source>
        <dbReference type="EMBL" id="KAF6138969.1"/>
    </source>
</evidence>
<accession>A0A7J7L8S8</accession>
<dbReference type="Proteomes" id="UP000541444">
    <property type="component" value="Unassembled WGS sequence"/>
</dbReference>
<dbReference type="AlphaFoldDB" id="A0A7J7L8S8"/>
<keyword evidence="1" id="KW-1133">Transmembrane helix</keyword>
<feature type="transmembrane region" description="Helical" evidence="1">
    <location>
        <begin position="141"/>
        <end position="161"/>
    </location>
</feature>
<evidence type="ECO:0000256" key="1">
    <source>
        <dbReference type="SAM" id="Phobius"/>
    </source>
</evidence>
<keyword evidence="3" id="KW-1185">Reference proteome</keyword>
<sequence>MRGRWGNSKVAGSCMWPVFGTIFPEPLLSGTASGMSGGAEGRVRRIFCGVNPEVLGLIVGCDCWRIWVFGGADWLSYVRCLWRCGCVVLRFGWFVPILASVETLGFRVCDRGVILGLVVIGFLLIYGVVIVAGVGFDGGGVVWIVAMAAVLQFGCSVIQVACPRDAFVGASVCLLGLILLEHCIWL</sequence>
<proteinExistence type="predicted"/>
<name>A0A7J7L8S8_9MAGN</name>
<dbReference type="EMBL" id="JACGCM010002535">
    <property type="protein sequence ID" value="KAF6138969.1"/>
    <property type="molecule type" value="Genomic_DNA"/>
</dbReference>
<reference evidence="2 3" key="1">
    <citation type="journal article" date="2020" name="IScience">
        <title>Genome Sequencing of the Endangered Kingdonia uniflora (Circaeasteraceae, Ranunculales) Reveals Potential Mechanisms of Evolutionary Specialization.</title>
        <authorList>
            <person name="Sun Y."/>
            <person name="Deng T."/>
            <person name="Zhang A."/>
            <person name="Moore M.J."/>
            <person name="Landis J.B."/>
            <person name="Lin N."/>
            <person name="Zhang H."/>
            <person name="Zhang X."/>
            <person name="Huang J."/>
            <person name="Zhang X."/>
            <person name="Sun H."/>
            <person name="Wang H."/>
        </authorList>
    </citation>
    <scope>NUCLEOTIDE SEQUENCE [LARGE SCALE GENOMIC DNA]</scope>
    <source>
        <strain evidence="2">TB1705</strain>
        <tissue evidence="2">Leaf</tissue>
    </source>
</reference>
<feature type="transmembrane region" description="Helical" evidence="1">
    <location>
        <begin position="167"/>
        <end position="185"/>
    </location>
</feature>
<feature type="transmembrane region" description="Helical" evidence="1">
    <location>
        <begin position="113"/>
        <end position="134"/>
    </location>
</feature>
<protein>
    <submittedName>
        <fullName evidence="2">Uncharacterized protein</fullName>
    </submittedName>
</protein>
<comment type="caution">
    <text evidence="2">The sequence shown here is derived from an EMBL/GenBank/DDBJ whole genome shotgun (WGS) entry which is preliminary data.</text>
</comment>
<keyword evidence="1" id="KW-0812">Transmembrane</keyword>
<keyword evidence="1" id="KW-0472">Membrane</keyword>
<evidence type="ECO:0000313" key="3">
    <source>
        <dbReference type="Proteomes" id="UP000541444"/>
    </source>
</evidence>